<reference evidence="1 2" key="1">
    <citation type="submission" date="2015-09" db="EMBL/GenBank/DDBJ databases">
        <title>Genome announcement of multiple Pseudomonas syringae strains.</title>
        <authorList>
            <person name="Thakur S."/>
            <person name="Wang P.W."/>
            <person name="Gong Y."/>
            <person name="Weir B.S."/>
            <person name="Guttman D.S."/>
        </authorList>
    </citation>
    <scope>NUCLEOTIDE SEQUENCE [LARGE SCALE GENOMIC DNA]</scope>
    <source>
        <strain evidence="1 2">ICMP2823</strain>
    </source>
</reference>
<name>A0A0P9LMB8_PSECA</name>
<dbReference type="Proteomes" id="UP000050564">
    <property type="component" value="Unassembled WGS sequence"/>
</dbReference>
<dbReference type="Gene3D" id="3.30.450.80">
    <property type="entry name" value="Transcription factor LuxR-like, autoinducer-binding domain"/>
    <property type="match status" value="1"/>
</dbReference>
<evidence type="ECO:0000313" key="1">
    <source>
        <dbReference type="EMBL" id="KPW70837.1"/>
    </source>
</evidence>
<feature type="non-terminal residue" evidence="1">
    <location>
        <position position="114"/>
    </location>
</feature>
<dbReference type="EMBL" id="LJPX01000375">
    <property type="protein sequence ID" value="KPW70837.1"/>
    <property type="molecule type" value="Genomic_DNA"/>
</dbReference>
<dbReference type="SUPFAM" id="SSF75516">
    <property type="entry name" value="Pheromone-binding domain of LuxR-like quorum-sensing transcription factors"/>
    <property type="match status" value="1"/>
</dbReference>
<comment type="caution">
    <text evidence="1">The sequence shown here is derived from an EMBL/GenBank/DDBJ whole genome shotgun (WGS) entry which is preliminary data.</text>
</comment>
<gene>
    <name evidence="1" type="ORF">ALO81_04306</name>
</gene>
<accession>A0A0P9LMB8</accession>
<proteinExistence type="predicted"/>
<dbReference type="AlphaFoldDB" id="A0A0P9LMB8"/>
<organism evidence="1 2">
    <name type="scientific">Pseudomonas cannabina</name>
    <dbReference type="NCBI Taxonomy" id="86840"/>
    <lineage>
        <taxon>Bacteria</taxon>
        <taxon>Pseudomonadati</taxon>
        <taxon>Pseudomonadota</taxon>
        <taxon>Gammaproteobacteria</taxon>
        <taxon>Pseudomonadales</taxon>
        <taxon>Pseudomonadaceae</taxon>
        <taxon>Pseudomonas</taxon>
    </lineage>
</organism>
<protein>
    <submittedName>
        <fullName evidence="1">LuxR family transcriptional regulator</fullName>
    </submittedName>
</protein>
<dbReference type="InterPro" id="IPR036693">
    <property type="entry name" value="TF_LuxR_autoind-bd_dom_sf"/>
</dbReference>
<sequence length="114" mass="12799">MVPGATLAPIPGRTGAVVMGSAMAESATKDLLIQQMVNTITELDGQTAVENALEWLRRECDCERAMFYQFKGPLLLTFITSNVDDIWGKAYRHHELITQDPVIRYYRNHLGGCR</sequence>
<evidence type="ECO:0000313" key="2">
    <source>
        <dbReference type="Proteomes" id="UP000050564"/>
    </source>
</evidence>